<accession>A0A8S1RLE7</accession>
<evidence type="ECO:0000313" key="2">
    <source>
        <dbReference type="Proteomes" id="UP000692954"/>
    </source>
</evidence>
<organism evidence="1 2">
    <name type="scientific">Paramecium sonneborni</name>
    <dbReference type="NCBI Taxonomy" id="65129"/>
    <lineage>
        <taxon>Eukaryota</taxon>
        <taxon>Sar</taxon>
        <taxon>Alveolata</taxon>
        <taxon>Ciliophora</taxon>
        <taxon>Intramacronucleata</taxon>
        <taxon>Oligohymenophorea</taxon>
        <taxon>Peniculida</taxon>
        <taxon>Parameciidae</taxon>
        <taxon>Paramecium</taxon>
    </lineage>
</organism>
<evidence type="ECO:0000313" key="1">
    <source>
        <dbReference type="EMBL" id="CAD8128102.1"/>
    </source>
</evidence>
<dbReference type="AlphaFoldDB" id="A0A8S1RLE7"/>
<dbReference type="SMART" id="SM00320">
    <property type="entry name" value="WD40"/>
    <property type="match status" value="2"/>
</dbReference>
<dbReference type="Proteomes" id="UP000692954">
    <property type="component" value="Unassembled WGS sequence"/>
</dbReference>
<protein>
    <submittedName>
        <fullName evidence="1">Uncharacterized protein</fullName>
    </submittedName>
</protein>
<reference evidence="1" key="1">
    <citation type="submission" date="2021-01" db="EMBL/GenBank/DDBJ databases">
        <authorList>
            <consortium name="Genoscope - CEA"/>
            <person name="William W."/>
        </authorList>
    </citation>
    <scope>NUCLEOTIDE SEQUENCE</scope>
</reference>
<dbReference type="OrthoDB" id="284957at2759"/>
<keyword evidence="2" id="KW-1185">Reference proteome</keyword>
<comment type="caution">
    <text evidence="1">The sequence shown here is derived from an EMBL/GenBank/DDBJ whole genome shotgun (WGS) entry which is preliminary data.</text>
</comment>
<sequence>MKSQIFQINCTTRSGKMQQETNDQIFGSFQNLQIPKQESVCLDVQCCNNQIIASIYKNNKIAIYNYKTNTNFEIESEKLLYSSTFSHPDSLNKNQLYLFGQSIQILDLEKQIISHQINTEFSYCGDSNIWNEVCVANEKTLLFWDIRQKLPFNCILAHSMQITQCKYNETGRYITTTGLDNCARVFDSYGTDSLVTICGSKKTHTTSSQFIRDSKHLIVSTLEQPLGLWDWVECNLVAQYKIQYQNRFFIKPIVIYDEKGIPNFILYPNDANQIYLFNFLKPDDKPLIQQLDQFGNDIPVRLLKNDEDYLLFGKNDIIKCKRKF</sequence>
<name>A0A8S1RLE7_9CILI</name>
<proteinExistence type="predicted"/>
<dbReference type="EMBL" id="CAJJDN010000183">
    <property type="protein sequence ID" value="CAD8128102.1"/>
    <property type="molecule type" value="Genomic_DNA"/>
</dbReference>
<gene>
    <name evidence="1" type="ORF">PSON_ATCC_30995.1.T1830035</name>
</gene>
<dbReference type="InterPro" id="IPR001680">
    <property type="entry name" value="WD40_rpt"/>
</dbReference>